<dbReference type="SUPFAM" id="SSF74650">
    <property type="entry name" value="Galactose mutarotase-like"/>
    <property type="match status" value="1"/>
</dbReference>
<dbReference type="InterPro" id="IPR011013">
    <property type="entry name" value="Gal_mutarotase_sf_dom"/>
</dbReference>
<reference evidence="1 2" key="1">
    <citation type="submission" date="2021-02" db="EMBL/GenBank/DDBJ databases">
        <title>Niveibacterium changnyeongensis HC41.</title>
        <authorList>
            <person name="Kang M."/>
        </authorList>
    </citation>
    <scope>NUCLEOTIDE SEQUENCE [LARGE SCALE GENOMIC DNA]</scope>
    <source>
        <strain evidence="1 2">HC41</strain>
    </source>
</reference>
<dbReference type="InterPro" id="IPR008183">
    <property type="entry name" value="Aldose_1/G6P_1-epimerase"/>
</dbReference>
<dbReference type="EMBL" id="CP071060">
    <property type="protein sequence ID" value="QSI76127.1"/>
    <property type="molecule type" value="Genomic_DNA"/>
</dbReference>
<sequence>MSQEELVTLQANGWTAQVSPEWGGRLFSCRAEFDGALRDVLVPVPLDLPREQAIRNAGCYPLVPFSNRIAQGHFRHNGNEVRMAPHPLGAPHAIHGIGWVRPWDVDAESERAVTLRLDVAAGEWPWAFSAEQTITLDPGGLTVSMLVTNRSNAPMPCGMGFHPYFPRPAGTRLRARVRNHWLVNGDRIPHGFERALGRFPLDGTKVLSTGLDDGFSGWNRRARLDYADYSISLTATPGLDHLVVYSPESAPLVCVEPVSHVTNAVNLPSAARHSAGWREIAPGGSWLESMHLSVLPPRR</sequence>
<dbReference type="InterPro" id="IPR014718">
    <property type="entry name" value="GH-type_carb-bd"/>
</dbReference>
<gene>
    <name evidence="1" type="ORF">JY500_16860</name>
</gene>
<accession>A0ABX7M9G6</accession>
<proteinExistence type="predicted"/>
<dbReference type="RefSeq" id="WP_206253895.1">
    <property type="nucleotide sequence ID" value="NZ_CP071060.1"/>
</dbReference>
<protein>
    <submittedName>
        <fullName evidence="1">Aldose 1-epimerase</fullName>
    </submittedName>
</protein>
<organism evidence="1 2">
    <name type="scientific">Niveibacterium microcysteis</name>
    <dbReference type="NCBI Taxonomy" id="2811415"/>
    <lineage>
        <taxon>Bacteria</taxon>
        <taxon>Pseudomonadati</taxon>
        <taxon>Pseudomonadota</taxon>
        <taxon>Betaproteobacteria</taxon>
        <taxon>Rhodocyclales</taxon>
        <taxon>Rhodocyclaceae</taxon>
        <taxon>Niveibacterium</taxon>
    </lineage>
</organism>
<dbReference type="Pfam" id="PF01263">
    <property type="entry name" value="Aldose_epim"/>
    <property type="match status" value="1"/>
</dbReference>
<dbReference type="Gene3D" id="2.70.98.10">
    <property type="match status" value="1"/>
</dbReference>
<evidence type="ECO:0000313" key="2">
    <source>
        <dbReference type="Proteomes" id="UP000663570"/>
    </source>
</evidence>
<dbReference type="Proteomes" id="UP000663570">
    <property type="component" value="Chromosome"/>
</dbReference>
<keyword evidence="2" id="KW-1185">Reference proteome</keyword>
<name>A0ABX7M9G6_9RHOO</name>
<dbReference type="CDD" id="cd09021">
    <property type="entry name" value="Aldose_epim_Ec_YphB"/>
    <property type="match status" value="1"/>
</dbReference>
<evidence type="ECO:0000313" key="1">
    <source>
        <dbReference type="EMBL" id="QSI76127.1"/>
    </source>
</evidence>